<accession>A0A0A9D2J1</accession>
<proteinExistence type="predicted"/>
<evidence type="ECO:0000313" key="1">
    <source>
        <dbReference type="EMBL" id="JAD80903.1"/>
    </source>
</evidence>
<reference evidence="1" key="1">
    <citation type="submission" date="2014-09" db="EMBL/GenBank/DDBJ databases">
        <authorList>
            <person name="Magalhaes I.L.F."/>
            <person name="Oliveira U."/>
            <person name="Santos F.R."/>
            <person name="Vidigal T.H.D.A."/>
            <person name="Brescovit A.D."/>
            <person name="Santos A.J."/>
        </authorList>
    </citation>
    <scope>NUCLEOTIDE SEQUENCE</scope>
    <source>
        <tissue evidence="1">Shoot tissue taken approximately 20 cm above the soil surface</tissue>
    </source>
</reference>
<dbReference type="EMBL" id="GBRH01216992">
    <property type="protein sequence ID" value="JAD80903.1"/>
    <property type="molecule type" value="Transcribed_RNA"/>
</dbReference>
<organism evidence="1">
    <name type="scientific">Arundo donax</name>
    <name type="common">Giant reed</name>
    <name type="synonym">Donax arundinaceus</name>
    <dbReference type="NCBI Taxonomy" id="35708"/>
    <lineage>
        <taxon>Eukaryota</taxon>
        <taxon>Viridiplantae</taxon>
        <taxon>Streptophyta</taxon>
        <taxon>Embryophyta</taxon>
        <taxon>Tracheophyta</taxon>
        <taxon>Spermatophyta</taxon>
        <taxon>Magnoliopsida</taxon>
        <taxon>Liliopsida</taxon>
        <taxon>Poales</taxon>
        <taxon>Poaceae</taxon>
        <taxon>PACMAD clade</taxon>
        <taxon>Arundinoideae</taxon>
        <taxon>Arundineae</taxon>
        <taxon>Arundo</taxon>
    </lineage>
</organism>
<sequence length="108" mass="11807">MLPTSCFLCNRARQPTSAPRIACQSDNLDIKKSDSVVMVLTSNHLNEIRDNISPRSKIPLDLTMWSVVVKYISILDTKSKSVSLSLFTRAASASTLAECCVAGRETST</sequence>
<dbReference type="AlphaFoldDB" id="A0A0A9D2J1"/>
<reference evidence="1" key="2">
    <citation type="journal article" date="2015" name="Data Brief">
        <title>Shoot transcriptome of the giant reed, Arundo donax.</title>
        <authorList>
            <person name="Barrero R.A."/>
            <person name="Guerrero F.D."/>
            <person name="Moolhuijzen P."/>
            <person name="Goolsby J.A."/>
            <person name="Tidwell J."/>
            <person name="Bellgard S.E."/>
            <person name="Bellgard M.I."/>
        </authorList>
    </citation>
    <scope>NUCLEOTIDE SEQUENCE</scope>
    <source>
        <tissue evidence="1">Shoot tissue taken approximately 20 cm above the soil surface</tissue>
    </source>
</reference>
<protein>
    <submittedName>
        <fullName evidence="1">Uncharacterized protein</fullName>
    </submittedName>
</protein>
<name>A0A0A9D2J1_ARUDO</name>